<sequence length="72" mass="8323">MPRVLEAPETWLPNPLAGILVAMFRNTPSRQKGLARPLPRESYRYPSLSFVFRDWGPSRFDRFEPSDCEVLG</sequence>
<proteinExistence type="predicted"/>
<protein>
    <submittedName>
        <fullName evidence="1">Uncharacterized protein</fullName>
    </submittedName>
</protein>
<dbReference type="KEGG" id="hru:Halru_3108"/>
<keyword evidence="2" id="KW-1185">Reference proteome</keyword>
<accession>L0IFY3</accession>
<evidence type="ECO:0000313" key="2">
    <source>
        <dbReference type="Proteomes" id="UP000010846"/>
    </source>
</evidence>
<reference evidence="1" key="1">
    <citation type="submission" date="2011-09" db="EMBL/GenBank/DDBJ databases">
        <title>Complete sequence of Halovivax ruber XH-70.</title>
        <authorList>
            <consortium name="US DOE Joint Genome Institute"/>
            <person name="Lucas S."/>
            <person name="Han J."/>
            <person name="Lapidus A."/>
            <person name="Cheng J.-F."/>
            <person name="Goodwin L."/>
            <person name="Pitluck S."/>
            <person name="Peters L."/>
            <person name="Mikhailova N."/>
            <person name="Davenport K."/>
            <person name="Detter J.C."/>
            <person name="Han C."/>
            <person name="Tapia R."/>
            <person name="Land M."/>
            <person name="Hauser L."/>
            <person name="Kyrpides N."/>
            <person name="Ivanova N."/>
            <person name="Pagani I."/>
            <person name="Sproer C."/>
            <person name="Anderson I."/>
            <person name="Woyke T."/>
        </authorList>
    </citation>
    <scope>NUCLEOTIDE SEQUENCE</scope>
    <source>
        <strain evidence="1">XH-70</strain>
    </source>
</reference>
<gene>
    <name evidence="1" type="ordered locus">Halru_3108</name>
</gene>
<dbReference type="EMBL" id="CP003050">
    <property type="protein sequence ID" value="AGB17674.1"/>
    <property type="molecule type" value="Genomic_DNA"/>
</dbReference>
<organism evidence="1 2">
    <name type="scientific">Halovivax ruber (strain DSM 18193 / JCM 13892 / XH-70)</name>
    <dbReference type="NCBI Taxonomy" id="797302"/>
    <lineage>
        <taxon>Archaea</taxon>
        <taxon>Methanobacteriati</taxon>
        <taxon>Methanobacteriota</taxon>
        <taxon>Stenosarchaea group</taxon>
        <taxon>Halobacteria</taxon>
        <taxon>Halobacteriales</taxon>
        <taxon>Natrialbaceae</taxon>
        <taxon>Halovivax</taxon>
    </lineage>
</organism>
<dbReference type="HOGENOM" id="CLU_2712711_0_0_2"/>
<name>L0IFY3_HALRX</name>
<dbReference type="STRING" id="797302.Halru_3108"/>
<evidence type="ECO:0000313" key="1">
    <source>
        <dbReference type="EMBL" id="AGB17674.1"/>
    </source>
</evidence>
<dbReference type="Proteomes" id="UP000010846">
    <property type="component" value="Chromosome"/>
</dbReference>
<dbReference type="AlphaFoldDB" id="L0IFY3"/>